<dbReference type="RefSeq" id="WP_348758598.1">
    <property type="nucleotide sequence ID" value="NZ_OZ026884.1"/>
</dbReference>
<keyword evidence="2" id="KW-1185">Reference proteome</keyword>
<dbReference type="PANTHER" id="PTHR36302">
    <property type="entry name" value="BLR7088 PROTEIN"/>
    <property type="match status" value="1"/>
</dbReference>
<dbReference type="Gene3D" id="2.60.40.1890">
    <property type="entry name" value="PCu(A)C copper chaperone"/>
    <property type="match status" value="1"/>
</dbReference>
<dbReference type="EMBL" id="OZ026884">
    <property type="protein sequence ID" value="CAL1238998.1"/>
    <property type="molecule type" value="Genomic_DNA"/>
</dbReference>
<accession>A0ABM9NEI4</accession>
<name>A0ABM9NEI4_9GAMM</name>
<dbReference type="InterPro" id="IPR007410">
    <property type="entry name" value="LpqE-like"/>
</dbReference>
<dbReference type="SUPFAM" id="SSF110087">
    <property type="entry name" value="DR1885-like metal-binding protein"/>
    <property type="match status" value="1"/>
</dbReference>
<evidence type="ECO:0000313" key="2">
    <source>
        <dbReference type="Proteomes" id="UP001497493"/>
    </source>
</evidence>
<protein>
    <submittedName>
        <fullName evidence="1">Copper metallochaperone, bacterial analog of Cox17 protein</fullName>
    </submittedName>
</protein>
<sequence>MKYRLPPWLGALAAVAESARGCGLEAQGAWIAEPPPGVAVLAGYVTLRNGGDREVILTGADSPAFGRIEFHALKRRERAWHMQREAELRVPPHGELALVPGKLHLMLFQPGQEFHPGDQVAINLQCGTGRQRVPFAVVAP</sequence>
<gene>
    <name evidence="1" type="ORF">MECH1_V1_0217</name>
</gene>
<dbReference type="InterPro" id="IPR058248">
    <property type="entry name" value="Lxx211020-like"/>
</dbReference>
<organism evidence="1 2">
    <name type="scientific">Candidatus Methylocalor cossyra</name>
    <dbReference type="NCBI Taxonomy" id="3108543"/>
    <lineage>
        <taxon>Bacteria</taxon>
        <taxon>Pseudomonadati</taxon>
        <taxon>Pseudomonadota</taxon>
        <taxon>Gammaproteobacteria</taxon>
        <taxon>Methylococcales</taxon>
        <taxon>Methylococcaceae</taxon>
        <taxon>Candidatus Methylocalor</taxon>
    </lineage>
</organism>
<proteinExistence type="predicted"/>
<reference evidence="1 2" key="1">
    <citation type="submission" date="2024-04" db="EMBL/GenBank/DDBJ databases">
        <authorList>
            <person name="Cremers G."/>
        </authorList>
    </citation>
    <scope>NUCLEOTIDE SEQUENCE [LARGE SCALE GENOMIC DNA]</scope>
    <source>
        <strain evidence="1">MeCH1-AG</strain>
    </source>
</reference>
<dbReference type="Pfam" id="PF04314">
    <property type="entry name" value="PCuAC"/>
    <property type="match status" value="1"/>
</dbReference>
<dbReference type="InterPro" id="IPR036182">
    <property type="entry name" value="PCuAC_sf"/>
</dbReference>
<evidence type="ECO:0000313" key="1">
    <source>
        <dbReference type="EMBL" id="CAL1238998.1"/>
    </source>
</evidence>
<dbReference type="PANTHER" id="PTHR36302:SF1">
    <property type="entry name" value="COPPER CHAPERONE PCU(A)C"/>
    <property type="match status" value="1"/>
</dbReference>
<dbReference type="Proteomes" id="UP001497493">
    <property type="component" value="Chromosome"/>
</dbReference>